<dbReference type="Proteomes" id="UP000557717">
    <property type="component" value="Unassembled WGS sequence"/>
</dbReference>
<comment type="caution">
    <text evidence="1">The sequence shown here is derived from an EMBL/GenBank/DDBJ whole genome shotgun (WGS) entry which is preliminary data.</text>
</comment>
<sequence length="70" mass="8052">MTRHQTLVDQAQDAPIPDPVWRTFISHPWTMASKKSADIRIQHPVHSLAFESGRQRVEHFVRTLPGLEPV</sequence>
<keyword evidence="2" id="KW-1185">Reference proteome</keyword>
<accession>A0A840VL95</accession>
<organism evidence="1 2">
    <name type="scientific">Haloferula luteola</name>
    <dbReference type="NCBI Taxonomy" id="595692"/>
    <lineage>
        <taxon>Bacteria</taxon>
        <taxon>Pseudomonadati</taxon>
        <taxon>Verrucomicrobiota</taxon>
        <taxon>Verrucomicrobiia</taxon>
        <taxon>Verrucomicrobiales</taxon>
        <taxon>Verrucomicrobiaceae</taxon>
        <taxon>Haloferula</taxon>
    </lineage>
</organism>
<gene>
    <name evidence="1" type="ORF">HNR46_003668</name>
</gene>
<protein>
    <submittedName>
        <fullName evidence="1">Uncharacterized protein</fullName>
    </submittedName>
</protein>
<evidence type="ECO:0000313" key="1">
    <source>
        <dbReference type="EMBL" id="MBB5353411.1"/>
    </source>
</evidence>
<evidence type="ECO:0000313" key="2">
    <source>
        <dbReference type="Proteomes" id="UP000557717"/>
    </source>
</evidence>
<reference evidence="1 2" key="1">
    <citation type="submission" date="2020-08" db="EMBL/GenBank/DDBJ databases">
        <title>Genomic Encyclopedia of Type Strains, Phase IV (KMG-IV): sequencing the most valuable type-strain genomes for metagenomic binning, comparative biology and taxonomic classification.</title>
        <authorList>
            <person name="Goeker M."/>
        </authorList>
    </citation>
    <scope>NUCLEOTIDE SEQUENCE [LARGE SCALE GENOMIC DNA]</scope>
    <source>
        <strain evidence="1 2">YC6886</strain>
    </source>
</reference>
<name>A0A840VL95_9BACT</name>
<dbReference type="EMBL" id="JACHFD010000025">
    <property type="protein sequence ID" value="MBB5353411.1"/>
    <property type="molecule type" value="Genomic_DNA"/>
</dbReference>
<dbReference type="AlphaFoldDB" id="A0A840VL95"/>
<proteinExistence type="predicted"/>